<accession>A0A0R1WY47</accession>
<feature type="transmembrane region" description="Helical" evidence="1">
    <location>
        <begin position="188"/>
        <end position="205"/>
    </location>
</feature>
<dbReference type="OrthoDB" id="2085113at2"/>
<evidence type="ECO:0008006" key="4">
    <source>
        <dbReference type="Google" id="ProtNLM"/>
    </source>
</evidence>
<comment type="caution">
    <text evidence="2">The sequence shown here is derived from an EMBL/GenBank/DDBJ whole genome shotgun (WGS) entry which is preliminary data.</text>
</comment>
<evidence type="ECO:0000313" key="2">
    <source>
        <dbReference type="EMBL" id="KRM20443.1"/>
    </source>
</evidence>
<proteinExistence type="predicted"/>
<feature type="transmembrane region" description="Helical" evidence="1">
    <location>
        <begin position="162"/>
        <end position="181"/>
    </location>
</feature>
<keyword evidence="1" id="KW-0812">Transmembrane</keyword>
<dbReference type="Proteomes" id="UP000051054">
    <property type="component" value="Unassembled WGS sequence"/>
</dbReference>
<feature type="transmembrane region" description="Helical" evidence="1">
    <location>
        <begin position="121"/>
        <end position="142"/>
    </location>
</feature>
<dbReference type="eggNOG" id="ENOG5032W9S">
    <property type="taxonomic scope" value="Bacteria"/>
</dbReference>
<evidence type="ECO:0000313" key="3">
    <source>
        <dbReference type="Proteomes" id="UP000051054"/>
    </source>
</evidence>
<reference evidence="2 3" key="1">
    <citation type="journal article" date="2015" name="Genome Announc.">
        <title>Expanding the biotechnology potential of lactobacilli through comparative genomics of 213 strains and associated genera.</title>
        <authorList>
            <person name="Sun Z."/>
            <person name="Harris H.M."/>
            <person name="McCann A."/>
            <person name="Guo C."/>
            <person name="Argimon S."/>
            <person name="Zhang W."/>
            <person name="Yang X."/>
            <person name="Jeffery I.B."/>
            <person name="Cooney J.C."/>
            <person name="Kagawa T.F."/>
            <person name="Liu W."/>
            <person name="Song Y."/>
            <person name="Salvetti E."/>
            <person name="Wrobel A."/>
            <person name="Rasinkangas P."/>
            <person name="Parkhill J."/>
            <person name="Rea M.C."/>
            <person name="O'Sullivan O."/>
            <person name="Ritari J."/>
            <person name="Douillard F.P."/>
            <person name="Paul Ross R."/>
            <person name="Yang R."/>
            <person name="Briner A.E."/>
            <person name="Felis G.E."/>
            <person name="de Vos W.M."/>
            <person name="Barrangou R."/>
            <person name="Klaenhammer T.R."/>
            <person name="Caufield P.W."/>
            <person name="Cui Y."/>
            <person name="Zhang H."/>
            <person name="O'Toole P.W."/>
        </authorList>
    </citation>
    <scope>NUCLEOTIDE SEQUENCE [LARGE SCALE GENOMIC DNA]</scope>
    <source>
        <strain evidence="2 3">DSM 18933</strain>
    </source>
</reference>
<feature type="transmembrane region" description="Helical" evidence="1">
    <location>
        <begin position="317"/>
        <end position="336"/>
    </location>
</feature>
<feature type="transmembrane region" description="Helical" evidence="1">
    <location>
        <begin position="348"/>
        <end position="365"/>
    </location>
</feature>
<keyword evidence="1" id="KW-0472">Membrane</keyword>
<organism evidence="2 3">
    <name type="scientific">Ligilactobacillus hayakitensis DSM 18933 = JCM 14209</name>
    <dbReference type="NCBI Taxonomy" id="1423755"/>
    <lineage>
        <taxon>Bacteria</taxon>
        <taxon>Bacillati</taxon>
        <taxon>Bacillota</taxon>
        <taxon>Bacilli</taxon>
        <taxon>Lactobacillales</taxon>
        <taxon>Lactobacillaceae</taxon>
        <taxon>Ligilactobacillus</taxon>
    </lineage>
</organism>
<dbReference type="AlphaFoldDB" id="A0A0R1WY47"/>
<dbReference type="RefSeq" id="WP_025022930.1">
    <property type="nucleotide sequence ID" value="NZ_AZGD01000001.1"/>
</dbReference>
<feature type="transmembrane region" description="Helical" evidence="1">
    <location>
        <begin position="235"/>
        <end position="257"/>
    </location>
</feature>
<evidence type="ECO:0000256" key="1">
    <source>
        <dbReference type="SAM" id="Phobius"/>
    </source>
</evidence>
<feature type="transmembrane region" description="Helical" evidence="1">
    <location>
        <begin position="20"/>
        <end position="39"/>
    </location>
</feature>
<dbReference type="STRING" id="1423755.FC40_GL000013"/>
<dbReference type="PATRIC" id="fig|1423755.3.peg.13"/>
<feature type="transmembrane region" description="Helical" evidence="1">
    <location>
        <begin position="211"/>
        <end position="228"/>
    </location>
</feature>
<keyword evidence="1" id="KW-1133">Transmembrane helix</keyword>
<sequence>MQIESYINFAKKFLVEKNANIASILFFASFSIYLIPNLLGSTFVMNELQNVVFYITLFASLLISVKIFILDEYSMLERLLLFLFLFLLFVIGKNSLSYNEFYYTFLILGARDIKLEKILKWFLSIVILCTVIVILLSLFHVIPTLSVGRSNSSTLRLSLGHIYPTNLAAKCFYIALTYVSLKKFRLSISEFISLIAVTLIVYFITDTKLDTLLLILLIISTFLRKWIFNIFSKLNYVYLSMVSIIFIFINILLAYFFNEGNIIFNKLNSILSGRLFYGHKGFTDFNVTLLGQFIPQNGFGGLRRVSFKDYFFIDVSYVRLILIDGLFIFFISLLFFTALIKKFSKQQAYSLLLAMLFVFLSSAIDQHLWEYAYNIIFISFLTDNSFFKEDILNKQIS</sequence>
<name>A0A0R1WY47_9LACO</name>
<protein>
    <recommendedName>
        <fullName evidence="4">Polysaccharide polymerase</fullName>
    </recommendedName>
</protein>
<feature type="transmembrane region" description="Helical" evidence="1">
    <location>
        <begin position="51"/>
        <end position="69"/>
    </location>
</feature>
<dbReference type="EMBL" id="AZGD01000001">
    <property type="protein sequence ID" value="KRM20443.1"/>
    <property type="molecule type" value="Genomic_DNA"/>
</dbReference>
<gene>
    <name evidence="2" type="ORF">FC40_GL000013</name>
</gene>
<feature type="transmembrane region" description="Helical" evidence="1">
    <location>
        <begin position="75"/>
        <end position="92"/>
    </location>
</feature>
<keyword evidence="3" id="KW-1185">Reference proteome</keyword>